<dbReference type="eggNOG" id="COG4191">
    <property type="taxonomic scope" value="Bacteria"/>
</dbReference>
<dbReference type="GO" id="GO:0005524">
    <property type="term" value="F:ATP binding"/>
    <property type="evidence" value="ECO:0007669"/>
    <property type="project" value="UniProtKB-KW"/>
</dbReference>
<keyword evidence="7" id="KW-0067">ATP-binding</keyword>
<dbReference type="CDD" id="cd00130">
    <property type="entry name" value="PAS"/>
    <property type="match status" value="1"/>
</dbReference>
<dbReference type="InterPro" id="IPR036291">
    <property type="entry name" value="NAD(P)-bd_dom_sf"/>
</dbReference>
<gene>
    <name evidence="12" type="ORF">Desaf_2333</name>
</gene>
<dbReference type="PROSITE" id="PS50109">
    <property type="entry name" value="HIS_KIN"/>
    <property type="match status" value="1"/>
</dbReference>
<dbReference type="PRINTS" id="PR00344">
    <property type="entry name" value="BCTRLSENSOR"/>
</dbReference>
<dbReference type="KEGG" id="daf:Desaf_2333"/>
<dbReference type="PROSITE" id="PS50112">
    <property type="entry name" value="PAS"/>
    <property type="match status" value="1"/>
</dbReference>
<dbReference type="InterPro" id="IPR005467">
    <property type="entry name" value="His_kinase_dom"/>
</dbReference>
<dbReference type="InterPro" id="IPR013656">
    <property type="entry name" value="PAS_4"/>
</dbReference>
<dbReference type="GO" id="GO:0000155">
    <property type="term" value="F:phosphorelay sensor kinase activity"/>
    <property type="evidence" value="ECO:0007669"/>
    <property type="project" value="InterPro"/>
</dbReference>
<proteinExistence type="predicted"/>
<dbReference type="Gene3D" id="3.30.565.10">
    <property type="entry name" value="Histidine kinase-like ATPase, C-terminal domain"/>
    <property type="match status" value="1"/>
</dbReference>
<dbReference type="PANTHER" id="PTHR43065">
    <property type="entry name" value="SENSOR HISTIDINE KINASE"/>
    <property type="match status" value="1"/>
</dbReference>
<evidence type="ECO:0000259" key="11">
    <source>
        <dbReference type="PROSITE" id="PS50113"/>
    </source>
</evidence>
<keyword evidence="3" id="KW-0597">Phosphoprotein</keyword>
<name>F3YXV5_DESAF</name>
<evidence type="ECO:0000256" key="2">
    <source>
        <dbReference type="ARBA" id="ARBA00012438"/>
    </source>
</evidence>
<evidence type="ECO:0000256" key="3">
    <source>
        <dbReference type="ARBA" id="ARBA00022553"/>
    </source>
</evidence>
<dbReference type="SUPFAM" id="SSF55785">
    <property type="entry name" value="PYP-like sensor domain (PAS domain)"/>
    <property type="match status" value="1"/>
</dbReference>
<evidence type="ECO:0000256" key="8">
    <source>
        <dbReference type="ARBA" id="ARBA00023012"/>
    </source>
</evidence>
<reference evidence="12 13" key="1">
    <citation type="journal article" date="2011" name="J. Bacteriol.">
        <title>Genome sequence of the mercury-methylating and pleomorphic Desulfovibrio africanus Strain Walvis Bay.</title>
        <authorList>
            <person name="Brown S.D."/>
            <person name="Wall J.D."/>
            <person name="Kucken A.M."/>
            <person name="Gilmour C.C."/>
            <person name="Podar M."/>
            <person name="Brandt C.C."/>
            <person name="Teshima H."/>
            <person name="Detter J.C."/>
            <person name="Han C.S."/>
            <person name="Land M.L."/>
            <person name="Lucas S."/>
            <person name="Han J."/>
            <person name="Pennacchio L."/>
            <person name="Nolan M."/>
            <person name="Pitluck S."/>
            <person name="Woyke T."/>
            <person name="Goodwin L."/>
            <person name="Palumbo A.V."/>
            <person name="Elias D.A."/>
        </authorList>
    </citation>
    <scope>NUCLEOTIDE SEQUENCE [LARGE SCALE GENOMIC DNA]</scope>
    <source>
        <strain evidence="12 13">Walvis Bay</strain>
    </source>
</reference>
<dbReference type="Gene3D" id="3.40.50.720">
    <property type="entry name" value="NAD(P)-binding Rossmann-like Domain"/>
    <property type="match status" value="1"/>
</dbReference>
<feature type="domain" description="Histidine kinase" evidence="9">
    <location>
        <begin position="291"/>
        <end position="498"/>
    </location>
</feature>
<evidence type="ECO:0000313" key="13">
    <source>
        <dbReference type="Proteomes" id="UP000007844"/>
    </source>
</evidence>
<evidence type="ECO:0000256" key="5">
    <source>
        <dbReference type="ARBA" id="ARBA00022741"/>
    </source>
</evidence>
<keyword evidence="4" id="KW-0808">Transferase</keyword>
<dbReference type="EC" id="2.7.13.3" evidence="2"/>
<dbReference type="InterPro" id="IPR000700">
    <property type="entry name" value="PAS-assoc_C"/>
</dbReference>
<dbReference type="HOGENOM" id="CLU_000445_114_39_7"/>
<keyword evidence="6 12" id="KW-0418">Kinase</keyword>
<dbReference type="Gene3D" id="1.10.287.130">
    <property type="match status" value="1"/>
</dbReference>
<accession>F3YXV5</accession>
<dbReference type="RefSeq" id="WP_014260365.1">
    <property type="nucleotide sequence ID" value="NC_016629.1"/>
</dbReference>
<dbReference type="InterPro" id="IPR036097">
    <property type="entry name" value="HisK_dim/P_sf"/>
</dbReference>
<dbReference type="InterPro" id="IPR003594">
    <property type="entry name" value="HATPase_dom"/>
</dbReference>
<dbReference type="STRING" id="690850.Desaf_2333"/>
<dbReference type="SUPFAM" id="SSF51735">
    <property type="entry name" value="NAD(P)-binding Rossmann-fold domains"/>
    <property type="match status" value="1"/>
</dbReference>
<keyword evidence="8" id="KW-0902">Two-component regulatory system</keyword>
<dbReference type="PROSITE" id="PS50113">
    <property type="entry name" value="PAC"/>
    <property type="match status" value="1"/>
</dbReference>
<dbReference type="InterPro" id="IPR036890">
    <property type="entry name" value="HATPase_C_sf"/>
</dbReference>
<dbReference type="InterPro" id="IPR004358">
    <property type="entry name" value="Sig_transdc_His_kin-like_C"/>
</dbReference>
<feature type="domain" description="PAS" evidence="10">
    <location>
        <begin position="147"/>
        <end position="192"/>
    </location>
</feature>
<dbReference type="Pfam" id="PF08448">
    <property type="entry name" value="PAS_4"/>
    <property type="match status" value="1"/>
</dbReference>
<evidence type="ECO:0000256" key="7">
    <source>
        <dbReference type="ARBA" id="ARBA00022840"/>
    </source>
</evidence>
<dbReference type="EMBL" id="CP003221">
    <property type="protein sequence ID" value="EGJ50657.1"/>
    <property type="molecule type" value="Genomic_DNA"/>
</dbReference>
<dbReference type="NCBIfam" id="TIGR00229">
    <property type="entry name" value="sensory_box"/>
    <property type="match status" value="1"/>
</dbReference>
<dbReference type="Pfam" id="PF00512">
    <property type="entry name" value="HisKA"/>
    <property type="match status" value="1"/>
</dbReference>
<keyword evidence="5" id="KW-0547">Nucleotide-binding</keyword>
<dbReference type="CDD" id="cd00082">
    <property type="entry name" value="HisKA"/>
    <property type="match status" value="1"/>
</dbReference>
<dbReference type="InterPro" id="IPR035965">
    <property type="entry name" value="PAS-like_dom_sf"/>
</dbReference>
<dbReference type="InterPro" id="IPR003661">
    <property type="entry name" value="HisK_dim/P_dom"/>
</dbReference>
<organism evidence="12 13">
    <name type="scientific">Desulfocurvibacter africanus subsp. africanus str. Walvis Bay</name>
    <dbReference type="NCBI Taxonomy" id="690850"/>
    <lineage>
        <taxon>Bacteria</taxon>
        <taxon>Pseudomonadati</taxon>
        <taxon>Thermodesulfobacteriota</taxon>
        <taxon>Desulfovibrionia</taxon>
        <taxon>Desulfovibrionales</taxon>
        <taxon>Desulfovibrionaceae</taxon>
        <taxon>Desulfocurvibacter</taxon>
    </lineage>
</organism>
<protein>
    <recommendedName>
        <fullName evidence="2">histidine kinase</fullName>
        <ecNumber evidence="2">2.7.13.3</ecNumber>
    </recommendedName>
</protein>
<dbReference type="SMART" id="SM00388">
    <property type="entry name" value="HisKA"/>
    <property type="match status" value="1"/>
</dbReference>
<sequence>MCPDNGCLQSDYYCLWETEDREFKVGIIGTGPGFLSFLAVIFNEQYREFLPNMRLVGVAEPNPASPKLKALKNRNVPIHADWKDLLDKNPDLDLVAEFTGNRFLRNTLRQALPAHTSLLDHSMAVFVCGLHTMAQTSTHCRINLQEHQALLQAIIDEVREDIMLLDLKGNVVDANRSVCDRRGLSKEKLNGQPCWKVQTLEDGLPFCSAMDPKCPFLITRETGQKSEALMTRVDAEGHLRYFRVYSYPIRDSSGAVSHIMVMRRDITERTRRERMRQQAEKLAIIGEMSTFLAHEIRNPLFAIAGFTNSLLKSKCLSGKEHEKLQIIAEETKRLDHMLTSILNFARPARVTVAQTDLQAVTMETVELMSMGYRKQGIEFVTTFEPDLPLVMGEPEMIKQCLINIIKNSIEAMEHGGTIGISAGRTEPHVFLDIRDTGKGMTQAQLEQAFSPFFTTKDKGYGLGLAMIKKMIEESGGLVDISSKEGQGTTVTLLFQPVLAGDHSG</sequence>
<dbReference type="Gene3D" id="3.30.450.20">
    <property type="entry name" value="PAS domain"/>
    <property type="match status" value="1"/>
</dbReference>
<feature type="domain" description="PAC" evidence="11">
    <location>
        <begin position="224"/>
        <end position="278"/>
    </location>
</feature>
<dbReference type="InterPro" id="IPR000014">
    <property type="entry name" value="PAS"/>
</dbReference>
<evidence type="ECO:0000256" key="6">
    <source>
        <dbReference type="ARBA" id="ARBA00022777"/>
    </source>
</evidence>
<evidence type="ECO:0000256" key="1">
    <source>
        <dbReference type="ARBA" id="ARBA00000085"/>
    </source>
</evidence>
<keyword evidence="13" id="KW-1185">Reference proteome</keyword>
<dbReference type="Pfam" id="PF02518">
    <property type="entry name" value="HATPase_c"/>
    <property type="match status" value="1"/>
</dbReference>
<evidence type="ECO:0000259" key="10">
    <source>
        <dbReference type="PROSITE" id="PS50112"/>
    </source>
</evidence>
<comment type="catalytic activity">
    <reaction evidence="1">
        <text>ATP + protein L-histidine = ADP + protein N-phospho-L-histidine.</text>
        <dbReference type="EC" id="2.7.13.3"/>
    </reaction>
</comment>
<evidence type="ECO:0000256" key="4">
    <source>
        <dbReference type="ARBA" id="ARBA00022679"/>
    </source>
</evidence>
<dbReference type="SUPFAM" id="SSF55874">
    <property type="entry name" value="ATPase domain of HSP90 chaperone/DNA topoisomerase II/histidine kinase"/>
    <property type="match status" value="1"/>
</dbReference>
<dbReference type="SMART" id="SM00387">
    <property type="entry name" value="HATPase_c"/>
    <property type="match status" value="1"/>
</dbReference>
<dbReference type="SUPFAM" id="SSF47384">
    <property type="entry name" value="Homodimeric domain of signal transducing histidine kinase"/>
    <property type="match status" value="1"/>
</dbReference>
<evidence type="ECO:0000313" key="12">
    <source>
        <dbReference type="EMBL" id="EGJ50657.1"/>
    </source>
</evidence>
<dbReference type="PANTHER" id="PTHR43065:SF10">
    <property type="entry name" value="PEROXIDE STRESS-ACTIVATED HISTIDINE KINASE MAK3"/>
    <property type="match status" value="1"/>
</dbReference>
<dbReference type="Proteomes" id="UP000007844">
    <property type="component" value="Chromosome"/>
</dbReference>
<evidence type="ECO:0000259" key="9">
    <source>
        <dbReference type="PROSITE" id="PS50109"/>
    </source>
</evidence>
<dbReference type="AlphaFoldDB" id="F3YXV5"/>